<dbReference type="PANTHER" id="PTHR32120">
    <property type="entry name" value="SMALL RIBOSOMAL SUBUNIT BIOGENESIS GTPASE RSGA"/>
    <property type="match status" value="1"/>
</dbReference>
<comment type="cofactor">
    <cofactor evidence="10">
        <name>Zn(2+)</name>
        <dbReference type="ChEBI" id="CHEBI:29105"/>
    </cofactor>
    <text evidence="10">Binds 1 zinc ion per subunit.</text>
</comment>
<dbReference type="AlphaFoldDB" id="A0A0D5ZJN9"/>
<evidence type="ECO:0000256" key="5">
    <source>
        <dbReference type="ARBA" id="ARBA00022741"/>
    </source>
</evidence>
<dbReference type="GO" id="GO:0019843">
    <property type="term" value="F:rRNA binding"/>
    <property type="evidence" value="ECO:0007669"/>
    <property type="project" value="UniProtKB-KW"/>
</dbReference>
<dbReference type="SUPFAM" id="SSF52540">
    <property type="entry name" value="P-loop containing nucleoside triphosphate hydrolases"/>
    <property type="match status" value="1"/>
</dbReference>
<dbReference type="PATRIC" id="fig|29556.3.peg.510"/>
<keyword evidence="6 10" id="KW-0378">Hydrolase</keyword>
<evidence type="ECO:0000256" key="1">
    <source>
        <dbReference type="ARBA" id="ARBA00022490"/>
    </source>
</evidence>
<dbReference type="InterPro" id="IPR004881">
    <property type="entry name" value="Ribosome_biogen_GTPase_RsgA"/>
</dbReference>
<dbReference type="InterPro" id="IPR030378">
    <property type="entry name" value="G_CP_dom"/>
</dbReference>
<dbReference type="Proteomes" id="UP000032722">
    <property type="component" value="Chromosome"/>
</dbReference>
<comment type="function">
    <text evidence="10">One of several proteins that assist in the late maturation steps of the functional core of the 30S ribosomal subunit. Helps release RbfA from mature subunits. May play a role in the assembly of ribosomal proteins into the subunit. Circularly permuted GTPase that catalyzes slow GTP hydrolysis, GTPase activity is stimulated by the 30S ribosomal subunit.</text>
</comment>
<keyword evidence="7 10" id="KW-0862">Zinc</keyword>
<keyword evidence="4 10" id="KW-0699">rRNA-binding</keyword>
<accession>A0A0D5ZJN9</accession>
<evidence type="ECO:0000313" key="13">
    <source>
        <dbReference type="EMBL" id="AKA50113.1"/>
    </source>
</evidence>
<feature type="binding site" evidence="10">
    <location>
        <begin position="107"/>
        <end position="110"/>
    </location>
    <ligand>
        <name>GTP</name>
        <dbReference type="ChEBI" id="CHEBI:37565"/>
    </ligand>
</feature>
<keyword evidence="1 10" id="KW-0963">Cytoplasm</keyword>
<keyword evidence="5 10" id="KW-0547">Nucleotide-binding</keyword>
<dbReference type="PANTHER" id="PTHR32120:SF11">
    <property type="entry name" value="SMALL RIBOSOMAL SUBUNIT BIOGENESIS GTPASE RSGA 1, MITOCHONDRIAL-RELATED"/>
    <property type="match status" value="1"/>
</dbReference>
<evidence type="ECO:0000256" key="4">
    <source>
        <dbReference type="ARBA" id="ARBA00022730"/>
    </source>
</evidence>
<feature type="binding site" evidence="10">
    <location>
        <position position="235"/>
    </location>
    <ligand>
        <name>Zn(2+)</name>
        <dbReference type="ChEBI" id="CHEBI:29105"/>
    </ligand>
</feature>
<dbReference type="InterPro" id="IPR027417">
    <property type="entry name" value="P-loop_NTPase"/>
</dbReference>
<evidence type="ECO:0000256" key="3">
    <source>
        <dbReference type="ARBA" id="ARBA00022723"/>
    </source>
</evidence>
<feature type="domain" description="CP-type G" evidence="12">
    <location>
        <begin position="58"/>
        <end position="212"/>
    </location>
</feature>
<evidence type="ECO:0000256" key="2">
    <source>
        <dbReference type="ARBA" id="ARBA00022517"/>
    </source>
</evidence>
<feature type="binding site" evidence="10">
    <location>
        <begin position="156"/>
        <end position="164"/>
    </location>
    <ligand>
        <name>GTP</name>
        <dbReference type="ChEBI" id="CHEBI:37565"/>
    </ligand>
</feature>
<dbReference type="KEGG" id="mgb:VO56_02580"/>
<feature type="domain" description="EngC GTPase" evidence="11">
    <location>
        <begin position="67"/>
        <end position="210"/>
    </location>
</feature>
<evidence type="ECO:0000313" key="14">
    <source>
        <dbReference type="Proteomes" id="UP000032722"/>
    </source>
</evidence>
<reference evidence="13 14" key="1">
    <citation type="journal article" date="2015" name="Genome Announc.">
        <title>Complete Genome Sequence of Mycoplasma meleagridis, a Possible Emerging Pathogen in Chickens.</title>
        <authorList>
            <person name="Abolnik C."/>
        </authorList>
    </citation>
    <scope>NUCLEOTIDE SEQUENCE [LARGE SCALE GENOMIC DNA]</scope>
    <source>
        <strain evidence="13 14">B2096 8B</strain>
    </source>
</reference>
<comment type="subunit">
    <text evidence="10">Monomer. Associates with 30S ribosomal subunit, binds 16S rRNA.</text>
</comment>
<dbReference type="EC" id="3.6.1.-" evidence="10"/>
<dbReference type="InterPro" id="IPR012340">
    <property type="entry name" value="NA-bd_OB-fold"/>
</dbReference>
<dbReference type="EMBL" id="CP011021">
    <property type="protein sequence ID" value="AKA50113.1"/>
    <property type="molecule type" value="Genomic_DNA"/>
</dbReference>
<evidence type="ECO:0000256" key="6">
    <source>
        <dbReference type="ARBA" id="ARBA00022801"/>
    </source>
</evidence>
<feature type="binding site" evidence="10">
    <location>
        <position position="242"/>
    </location>
    <ligand>
        <name>Zn(2+)</name>
        <dbReference type="ChEBI" id="CHEBI:29105"/>
    </ligand>
</feature>
<evidence type="ECO:0000256" key="9">
    <source>
        <dbReference type="ARBA" id="ARBA00023134"/>
    </source>
</evidence>
<name>A0A0D5ZJN9_9BACT</name>
<keyword evidence="2 10" id="KW-0690">Ribosome biogenesis</keyword>
<dbReference type="InterPro" id="IPR010914">
    <property type="entry name" value="RsgA_GTPase_dom"/>
</dbReference>
<organism evidence="14">
    <name type="scientific">Mycoplasmopsis gallinacea</name>
    <dbReference type="NCBI Taxonomy" id="29556"/>
    <lineage>
        <taxon>Bacteria</taxon>
        <taxon>Bacillati</taxon>
        <taxon>Mycoplasmatota</taxon>
        <taxon>Mycoplasmoidales</taxon>
        <taxon>Metamycoplasmataceae</taxon>
        <taxon>Mycoplasmopsis</taxon>
    </lineage>
</organism>
<evidence type="ECO:0000256" key="8">
    <source>
        <dbReference type="ARBA" id="ARBA00022884"/>
    </source>
</evidence>
<dbReference type="Pfam" id="PF03193">
    <property type="entry name" value="RsgA_GTPase"/>
    <property type="match status" value="1"/>
</dbReference>
<dbReference type="InterPro" id="IPR031944">
    <property type="entry name" value="RsgA_N"/>
</dbReference>
<dbReference type="HAMAP" id="MF_01820">
    <property type="entry name" value="GTPase_RsgA"/>
    <property type="match status" value="1"/>
</dbReference>
<sequence>MKGKIFSIVAGQYLINDENNNLITLPAAGKLRHMQVVPLVGDNVEFENGMLQEVYPRENEFVRPKVANIDQMIVCMSIKEPNFQPYLIDKYLAIIEGKNIKPILFFTKSDLDELESHKWFTYYKSMNYDVYLINNNNDEVKNLKGLFKDKYSVFMGQSGVGKTTTLNNLSNSNYQTQTISKALGRGKHTTRVVQIIPFNEGYLVDTPGFSSLNLDMDAFALSRSFNLFKKYAPMCKYRSCLHINEKLQDCAIKQKVEESIITMLRYENYLKMQNELKEKVK</sequence>
<dbReference type="SUPFAM" id="SSF50249">
    <property type="entry name" value="Nucleic acid-binding proteins"/>
    <property type="match status" value="1"/>
</dbReference>
<dbReference type="GO" id="GO:0046872">
    <property type="term" value="F:metal ion binding"/>
    <property type="evidence" value="ECO:0007669"/>
    <property type="project" value="UniProtKB-KW"/>
</dbReference>
<proteinExistence type="inferred from homology"/>
<dbReference type="GO" id="GO:0003924">
    <property type="term" value="F:GTPase activity"/>
    <property type="evidence" value="ECO:0007669"/>
    <property type="project" value="UniProtKB-UniRule"/>
</dbReference>
<dbReference type="Gene3D" id="2.40.50.140">
    <property type="entry name" value="Nucleic acid-binding proteins"/>
    <property type="match status" value="1"/>
</dbReference>
<evidence type="ECO:0000256" key="10">
    <source>
        <dbReference type="HAMAP-Rule" id="MF_01820"/>
    </source>
</evidence>
<keyword evidence="8 10" id="KW-0694">RNA-binding</keyword>
<dbReference type="PROSITE" id="PS51721">
    <property type="entry name" value="G_CP"/>
    <property type="match status" value="1"/>
</dbReference>
<dbReference type="CDD" id="cd01854">
    <property type="entry name" value="YjeQ_EngC"/>
    <property type="match status" value="1"/>
</dbReference>
<feature type="binding site" evidence="10">
    <location>
        <position position="240"/>
    </location>
    <ligand>
        <name>Zn(2+)</name>
        <dbReference type="ChEBI" id="CHEBI:29105"/>
    </ligand>
</feature>
<dbReference type="Gene3D" id="3.40.50.300">
    <property type="entry name" value="P-loop containing nucleotide triphosphate hydrolases"/>
    <property type="match status" value="1"/>
</dbReference>
<dbReference type="GO" id="GO:0042274">
    <property type="term" value="P:ribosomal small subunit biogenesis"/>
    <property type="evidence" value="ECO:0007669"/>
    <property type="project" value="UniProtKB-UniRule"/>
</dbReference>
<gene>
    <name evidence="10" type="primary">rsgA</name>
    <name evidence="13" type="ORF">VO56_02580</name>
</gene>
<evidence type="ECO:0000259" key="12">
    <source>
        <dbReference type="PROSITE" id="PS51721"/>
    </source>
</evidence>
<dbReference type="Pfam" id="PF16745">
    <property type="entry name" value="RsgA_N"/>
    <property type="match status" value="1"/>
</dbReference>
<keyword evidence="3 10" id="KW-0479">Metal-binding</keyword>
<evidence type="ECO:0000259" key="11">
    <source>
        <dbReference type="PROSITE" id="PS50936"/>
    </source>
</evidence>
<dbReference type="NCBIfam" id="TIGR00157">
    <property type="entry name" value="ribosome small subunit-dependent GTPase A"/>
    <property type="match status" value="1"/>
</dbReference>
<evidence type="ECO:0000256" key="7">
    <source>
        <dbReference type="ARBA" id="ARBA00022833"/>
    </source>
</evidence>
<protein>
    <recommendedName>
        <fullName evidence="10">Small ribosomal subunit biogenesis GTPase RsgA</fullName>
        <ecNumber evidence="10">3.6.1.-</ecNumber>
    </recommendedName>
</protein>
<dbReference type="PROSITE" id="PS50936">
    <property type="entry name" value="ENGC_GTPASE"/>
    <property type="match status" value="1"/>
</dbReference>
<keyword evidence="9 10" id="KW-0342">GTP-binding</keyword>
<feature type="binding site" evidence="10">
    <location>
        <position position="250"/>
    </location>
    <ligand>
        <name>Zn(2+)</name>
        <dbReference type="ChEBI" id="CHEBI:29105"/>
    </ligand>
</feature>
<dbReference type="GO" id="GO:0005737">
    <property type="term" value="C:cytoplasm"/>
    <property type="evidence" value="ECO:0007669"/>
    <property type="project" value="UniProtKB-SubCell"/>
</dbReference>
<comment type="subcellular location">
    <subcellularLocation>
        <location evidence="10">Cytoplasm</location>
    </subcellularLocation>
</comment>
<dbReference type="HOGENOM" id="CLU_033617_2_1_14"/>
<dbReference type="Gene3D" id="1.10.40.50">
    <property type="entry name" value="Probable gtpase engc, domain 3"/>
    <property type="match status" value="1"/>
</dbReference>
<comment type="similarity">
    <text evidence="10">Belongs to the TRAFAC class YlqF/YawG GTPase family. RsgA subfamily.</text>
</comment>
<dbReference type="GO" id="GO:0005525">
    <property type="term" value="F:GTP binding"/>
    <property type="evidence" value="ECO:0007669"/>
    <property type="project" value="UniProtKB-UniRule"/>
</dbReference>